<sequence>MNKIENKNSFKKFLSVFAIASIVMLLGVGCLTYIVDPFFQFRVNEDGRYFLSPWLQNGGLARNYDYNTVVLGSSMVQNYDISILKKNNPSVKPVKLSSGGMNNEEMKYLYSLVKKDSVKSFIINFDIPQFNLGFEEVRYPRFLYENKPINKLQYLYGYEACIRFLPIDLILPLYLKSKEQIPVEYVMKTEIDQIGNNSYLNYYNADHVKNLYLSGQTVSIQRLDGMKERMHSKLASLLENMAIDDHKDIQYTIVLSPYSALYWYHTKESGYYDQFIDFIYHLQQSLKAYNNARLMFFFNMNEITDLNNYSDVTHFSPALTDKVLENIYNPEYELNSSNIDDKIHQLDSLVNIFVEQNKDWLHKN</sequence>
<gene>
    <name evidence="2" type="ORF">KL86DYS2_13394</name>
</gene>
<keyword evidence="1" id="KW-0812">Transmembrane</keyword>
<dbReference type="RefSeq" id="WP_296952151.1">
    <property type="nucleotide sequence ID" value="NZ_LT599021.1"/>
</dbReference>
<organism evidence="2">
    <name type="scientific">uncultured Dysgonomonas sp</name>
    <dbReference type="NCBI Taxonomy" id="206096"/>
    <lineage>
        <taxon>Bacteria</taxon>
        <taxon>Pseudomonadati</taxon>
        <taxon>Bacteroidota</taxon>
        <taxon>Bacteroidia</taxon>
        <taxon>Bacteroidales</taxon>
        <taxon>Dysgonomonadaceae</taxon>
        <taxon>Dysgonomonas</taxon>
        <taxon>environmental samples</taxon>
    </lineage>
</organism>
<protein>
    <submittedName>
        <fullName evidence="2">Uncharacterized protein</fullName>
    </submittedName>
</protein>
<dbReference type="EMBL" id="FLUL01000001">
    <property type="protein sequence ID" value="SBW08522.1"/>
    <property type="molecule type" value="Genomic_DNA"/>
</dbReference>
<proteinExistence type="predicted"/>
<reference evidence="2" key="1">
    <citation type="submission" date="2016-04" db="EMBL/GenBank/DDBJ databases">
        <authorList>
            <person name="Evans L.H."/>
            <person name="Alamgir A."/>
            <person name="Owens N."/>
            <person name="Weber N.D."/>
            <person name="Virtaneva K."/>
            <person name="Barbian K."/>
            <person name="Babar A."/>
            <person name="Rosenke K."/>
        </authorList>
    </citation>
    <scope>NUCLEOTIDE SEQUENCE</scope>
    <source>
        <strain evidence="2">86-2</strain>
    </source>
</reference>
<dbReference type="PROSITE" id="PS51257">
    <property type="entry name" value="PROKAR_LIPOPROTEIN"/>
    <property type="match status" value="1"/>
</dbReference>
<evidence type="ECO:0000313" key="2">
    <source>
        <dbReference type="EMBL" id="SBW08522.1"/>
    </source>
</evidence>
<evidence type="ECO:0000256" key="1">
    <source>
        <dbReference type="SAM" id="Phobius"/>
    </source>
</evidence>
<feature type="transmembrane region" description="Helical" evidence="1">
    <location>
        <begin position="12"/>
        <end position="35"/>
    </location>
</feature>
<keyword evidence="1" id="KW-0472">Membrane</keyword>
<accession>A0A212KA41</accession>
<dbReference type="AlphaFoldDB" id="A0A212KA41"/>
<keyword evidence="1" id="KW-1133">Transmembrane helix</keyword>
<name>A0A212KA41_9BACT</name>